<dbReference type="Pfam" id="PF08515">
    <property type="entry name" value="TGF_beta_GS"/>
    <property type="match status" value="1"/>
</dbReference>
<dbReference type="Gene3D" id="3.30.200.20">
    <property type="entry name" value="Phosphorylase Kinase, domain 1"/>
    <property type="match status" value="1"/>
</dbReference>
<evidence type="ECO:0000259" key="16">
    <source>
        <dbReference type="PROSITE" id="PS51256"/>
    </source>
</evidence>
<evidence type="ECO:0000256" key="8">
    <source>
        <dbReference type="ARBA" id="ARBA00022741"/>
    </source>
</evidence>
<keyword evidence="4" id="KW-0723">Serine/threonine-protein kinase</keyword>
<keyword evidence="10" id="KW-0067">ATP-binding</keyword>
<comment type="subcellular location">
    <subcellularLocation>
        <location evidence="1">Membrane</location>
        <topology evidence="1">Single-pass type I membrane protein</topology>
    </subcellularLocation>
</comment>
<evidence type="ECO:0000256" key="2">
    <source>
        <dbReference type="ARBA" id="ARBA00009605"/>
    </source>
</evidence>
<dbReference type="GeneID" id="106815801"/>
<keyword evidence="13" id="KW-0675">Receptor</keyword>
<keyword evidence="9" id="KW-0418">Kinase</keyword>
<dbReference type="InterPro" id="IPR000719">
    <property type="entry name" value="Prot_kinase_dom"/>
</dbReference>
<sequence length="338" mass="36954">CLTIVRDDCGASPVRIQGCESAAPSPLWVCPPGDHRVHILDNSLIQCCHGGDFCNSHLLPTRPGGCLTPGSDVRQAENTISLTVQIVAPLVAMVLVLIGFLYMMIRFHKNQLTRYSAARSVDRGDPAPPGGDYVTRQISELSSGSGVGVALLVQRTIGRDIRLIRRIGQGRFCEVWRGECRWGDVAVKIYASRDEGAWSREEGVYEAALLQHDNVVRYMGSDLVSVDGCTQYWLLLQYHGLGSLYDFLMVNIVDAAALLRFMCSAASGLTHLHTRLHGIHGKLAVAHRDLKSRNILVKDNGQCCIADFGLSILQRANGSLDIDDNVKVGTKRLAETCS</sequence>
<evidence type="ECO:0000256" key="4">
    <source>
        <dbReference type="ARBA" id="ARBA00022527"/>
    </source>
</evidence>
<dbReference type="Gene3D" id="1.10.510.10">
    <property type="entry name" value="Transferase(Phosphotransferase) domain 1"/>
    <property type="match status" value="1"/>
</dbReference>
<dbReference type="SMART" id="SM00220">
    <property type="entry name" value="S_TKc"/>
    <property type="match status" value="1"/>
</dbReference>
<keyword evidence="5" id="KW-0808">Transferase</keyword>
<feature type="domain" description="GS" evidence="16">
    <location>
        <begin position="113"/>
        <end position="160"/>
    </location>
</feature>
<feature type="domain" description="Protein kinase" evidence="15">
    <location>
        <begin position="161"/>
        <end position="338"/>
    </location>
</feature>
<dbReference type="Pfam" id="PF07714">
    <property type="entry name" value="PK_Tyr_Ser-Thr"/>
    <property type="match status" value="1"/>
</dbReference>
<evidence type="ECO:0000256" key="13">
    <source>
        <dbReference type="ARBA" id="ARBA00023170"/>
    </source>
</evidence>
<protein>
    <recommendedName>
        <fullName evidence="3">receptor protein serine/threonine kinase</fullName>
        <ecNumber evidence="3">2.7.11.30</ecNumber>
    </recommendedName>
</protein>
<keyword evidence="12 14" id="KW-0472">Membrane</keyword>
<dbReference type="SUPFAM" id="SSF56112">
    <property type="entry name" value="Protein kinase-like (PK-like)"/>
    <property type="match status" value="1"/>
</dbReference>
<dbReference type="Proteomes" id="UP000695022">
    <property type="component" value="Unplaced"/>
</dbReference>
<evidence type="ECO:0000256" key="7">
    <source>
        <dbReference type="ARBA" id="ARBA00022729"/>
    </source>
</evidence>
<evidence type="ECO:0000256" key="14">
    <source>
        <dbReference type="SAM" id="Phobius"/>
    </source>
</evidence>
<keyword evidence="6 14" id="KW-0812">Transmembrane</keyword>
<evidence type="ECO:0000256" key="12">
    <source>
        <dbReference type="ARBA" id="ARBA00023136"/>
    </source>
</evidence>
<dbReference type="InterPro" id="IPR011009">
    <property type="entry name" value="Kinase-like_dom_sf"/>
</dbReference>
<dbReference type="InterPro" id="IPR008271">
    <property type="entry name" value="Ser/Thr_kinase_AS"/>
</dbReference>
<dbReference type="PROSITE" id="PS50011">
    <property type="entry name" value="PROTEIN_KINASE_DOM"/>
    <property type="match status" value="1"/>
</dbReference>
<evidence type="ECO:0000256" key="6">
    <source>
        <dbReference type="ARBA" id="ARBA00022692"/>
    </source>
</evidence>
<keyword evidence="8" id="KW-0547">Nucleotide-binding</keyword>
<feature type="transmembrane region" description="Helical" evidence="14">
    <location>
        <begin position="86"/>
        <end position="105"/>
    </location>
</feature>
<dbReference type="RefSeq" id="XP_014675799.1">
    <property type="nucleotide sequence ID" value="XM_014820313.1"/>
</dbReference>
<dbReference type="SMART" id="SM00467">
    <property type="entry name" value="GS"/>
    <property type="match status" value="1"/>
</dbReference>
<proteinExistence type="inferred from homology"/>
<evidence type="ECO:0000256" key="1">
    <source>
        <dbReference type="ARBA" id="ARBA00004479"/>
    </source>
</evidence>
<keyword evidence="11 14" id="KW-1133">Transmembrane helix</keyword>
<dbReference type="InterPro" id="IPR001245">
    <property type="entry name" value="Ser-Thr/Tyr_kinase_cat_dom"/>
</dbReference>
<dbReference type="PANTHER" id="PTHR23255">
    <property type="entry name" value="TRANSFORMING GROWTH FACTOR-BETA RECEPTOR TYPE I AND II"/>
    <property type="match status" value="1"/>
</dbReference>
<accession>A0ABM1EUC8</accession>
<name>A0ABM1EUC8_PRICU</name>
<evidence type="ECO:0000256" key="10">
    <source>
        <dbReference type="ARBA" id="ARBA00022840"/>
    </source>
</evidence>
<evidence type="ECO:0000313" key="18">
    <source>
        <dbReference type="RefSeq" id="XP_014675799.1"/>
    </source>
</evidence>
<comment type="similarity">
    <text evidence="2">Belongs to the protein kinase superfamily. TKL Ser/Thr protein kinase family. TGFB receptor subfamily.</text>
</comment>
<evidence type="ECO:0000256" key="9">
    <source>
        <dbReference type="ARBA" id="ARBA00022777"/>
    </source>
</evidence>
<gene>
    <name evidence="18" type="primary">LOC106815801</name>
</gene>
<dbReference type="InterPro" id="IPR000333">
    <property type="entry name" value="TGFB_receptor"/>
</dbReference>
<evidence type="ECO:0000259" key="15">
    <source>
        <dbReference type="PROSITE" id="PS50011"/>
    </source>
</evidence>
<evidence type="ECO:0000313" key="17">
    <source>
        <dbReference type="Proteomes" id="UP000695022"/>
    </source>
</evidence>
<reference evidence="18" key="1">
    <citation type="submission" date="2025-08" db="UniProtKB">
        <authorList>
            <consortium name="RefSeq"/>
        </authorList>
    </citation>
    <scope>IDENTIFICATION</scope>
</reference>
<keyword evidence="7" id="KW-0732">Signal</keyword>
<dbReference type="EC" id="2.7.11.30" evidence="3"/>
<organism evidence="17 18">
    <name type="scientific">Priapulus caudatus</name>
    <name type="common">Priapulid worm</name>
    <dbReference type="NCBI Taxonomy" id="37621"/>
    <lineage>
        <taxon>Eukaryota</taxon>
        <taxon>Metazoa</taxon>
        <taxon>Ecdysozoa</taxon>
        <taxon>Scalidophora</taxon>
        <taxon>Priapulida</taxon>
        <taxon>Priapulimorpha</taxon>
        <taxon>Priapulimorphida</taxon>
        <taxon>Priapulidae</taxon>
        <taxon>Priapulus</taxon>
    </lineage>
</organism>
<evidence type="ECO:0000256" key="11">
    <source>
        <dbReference type="ARBA" id="ARBA00022989"/>
    </source>
</evidence>
<keyword evidence="17" id="KW-1185">Reference proteome</keyword>
<dbReference type="InterPro" id="IPR003605">
    <property type="entry name" value="GS_dom"/>
</dbReference>
<dbReference type="PANTHER" id="PTHR23255:SF72">
    <property type="entry name" value="RECEPTOR PROTEIN SERINE_THREONINE KINASE"/>
    <property type="match status" value="1"/>
</dbReference>
<evidence type="ECO:0000256" key="5">
    <source>
        <dbReference type="ARBA" id="ARBA00022679"/>
    </source>
</evidence>
<dbReference type="PROSITE" id="PS00108">
    <property type="entry name" value="PROTEIN_KINASE_ST"/>
    <property type="match status" value="1"/>
</dbReference>
<feature type="non-terminal residue" evidence="18">
    <location>
        <position position="1"/>
    </location>
</feature>
<dbReference type="PROSITE" id="PS51256">
    <property type="entry name" value="GS"/>
    <property type="match status" value="1"/>
</dbReference>
<evidence type="ECO:0000256" key="3">
    <source>
        <dbReference type="ARBA" id="ARBA00012401"/>
    </source>
</evidence>